<evidence type="ECO:0000313" key="2">
    <source>
        <dbReference type="Proteomes" id="UP000646749"/>
    </source>
</evidence>
<comment type="caution">
    <text evidence="1">The sequence shown here is derived from an EMBL/GenBank/DDBJ whole genome shotgun (WGS) entry which is preliminary data.</text>
</comment>
<protein>
    <submittedName>
        <fullName evidence="1">Uncharacterized protein</fullName>
    </submittedName>
</protein>
<sequence>MSEHDSQPVISERKNGDRLIGIAGPLAQDLYDQGTPPVHGLASKPVPSPRVADVRIGDRLRVERVGDQWTVRDREGQLGILRWRRADDGRRHAVTGKVVRLPHAGTLHVQRLVIDPQGAVKDIGGYVEPEQTPGR</sequence>
<name>A0ABQ4ECC6_9ACTN</name>
<dbReference type="RefSeq" id="WP_203870735.1">
    <property type="nucleotide sequence ID" value="NZ_BONW01000044.1"/>
</dbReference>
<evidence type="ECO:0000313" key="1">
    <source>
        <dbReference type="EMBL" id="GIG92382.1"/>
    </source>
</evidence>
<proteinExistence type="predicted"/>
<gene>
    <name evidence="1" type="ORF">Pen02_73180</name>
</gene>
<dbReference type="EMBL" id="BONW01000044">
    <property type="protein sequence ID" value="GIG92382.1"/>
    <property type="molecule type" value="Genomic_DNA"/>
</dbReference>
<keyword evidence="2" id="KW-1185">Reference proteome</keyword>
<organism evidence="1 2">
    <name type="scientific">Plantactinospora endophytica</name>
    <dbReference type="NCBI Taxonomy" id="673535"/>
    <lineage>
        <taxon>Bacteria</taxon>
        <taxon>Bacillati</taxon>
        <taxon>Actinomycetota</taxon>
        <taxon>Actinomycetes</taxon>
        <taxon>Micromonosporales</taxon>
        <taxon>Micromonosporaceae</taxon>
        <taxon>Plantactinospora</taxon>
    </lineage>
</organism>
<reference evidence="1 2" key="1">
    <citation type="submission" date="2021-01" db="EMBL/GenBank/DDBJ databases">
        <title>Whole genome shotgun sequence of Plantactinospora endophytica NBRC 110450.</title>
        <authorList>
            <person name="Komaki H."/>
            <person name="Tamura T."/>
        </authorList>
    </citation>
    <scope>NUCLEOTIDE SEQUENCE [LARGE SCALE GENOMIC DNA]</scope>
    <source>
        <strain evidence="1 2">NBRC 110450</strain>
    </source>
</reference>
<dbReference type="Proteomes" id="UP000646749">
    <property type="component" value="Unassembled WGS sequence"/>
</dbReference>
<accession>A0ABQ4ECC6</accession>